<dbReference type="Proteomes" id="UP001454036">
    <property type="component" value="Unassembled WGS sequence"/>
</dbReference>
<dbReference type="AlphaFoldDB" id="A0AAV3RF56"/>
<dbReference type="EMBL" id="BAABME010009080">
    <property type="protein sequence ID" value="GAA0174444.1"/>
    <property type="molecule type" value="Genomic_DNA"/>
</dbReference>
<feature type="compositionally biased region" description="Basic and acidic residues" evidence="1">
    <location>
        <begin position="1"/>
        <end position="17"/>
    </location>
</feature>
<keyword evidence="3" id="KW-1185">Reference proteome</keyword>
<proteinExistence type="predicted"/>
<organism evidence="2 3">
    <name type="scientific">Lithospermum erythrorhizon</name>
    <name type="common">Purple gromwell</name>
    <name type="synonym">Lithospermum officinale var. erythrorhizon</name>
    <dbReference type="NCBI Taxonomy" id="34254"/>
    <lineage>
        <taxon>Eukaryota</taxon>
        <taxon>Viridiplantae</taxon>
        <taxon>Streptophyta</taxon>
        <taxon>Embryophyta</taxon>
        <taxon>Tracheophyta</taxon>
        <taxon>Spermatophyta</taxon>
        <taxon>Magnoliopsida</taxon>
        <taxon>eudicotyledons</taxon>
        <taxon>Gunneridae</taxon>
        <taxon>Pentapetalae</taxon>
        <taxon>asterids</taxon>
        <taxon>lamiids</taxon>
        <taxon>Boraginales</taxon>
        <taxon>Boraginaceae</taxon>
        <taxon>Boraginoideae</taxon>
        <taxon>Lithospermeae</taxon>
        <taxon>Lithospermum</taxon>
    </lineage>
</organism>
<comment type="caution">
    <text evidence="2">The sequence shown here is derived from an EMBL/GenBank/DDBJ whole genome shotgun (WGS) entry which is preliminary data.</text>
</comment>
<accession>A0AAV3RF56</accession>
<evidence type="ECO:0000256" key="1">
    <source>
        <dbReference type="SAM" id="MobiDB-lite"/>
    </source>
</evidence>
<evidence type="ECO:0000313" key="2">
    <source>
        <dbReference type="EMBL" id="GAA0174444.1"/>
    </source>
</evidence>
<reference evidence="2 3" key="1">
    <citation type="submission" date="2024-01" db="EMBL/GenBank/DDBJ databases">
        <title>The complete chloroplast genome sequence of Lithospermum erythrorhizon: insights into the phylogenetic relationship among Boraginaceae species and the maternal lineages of purple gromwells.</title>
        <authorList>
            <person name="Okada T."/>
            <person name="Watanabe K."/>
        </authorList>
    </citation>
    <scope>NUCLEOTIDE SEQUENCE [LARGE SCALE GENOMIC DNA]</scope>
</reference>
<feature type="region of interest" description="Disordered" evidence="1">
    <location>
        <begin position="1"/>
        <end position="34"/>
    </location>
</feature>
<protein>
    <submittedName>
        <fullName evidence="2">Uncharacterized protein</fullName>
    </submittedName>
</protein>
<name>A0AAV3RF56_LITER</name>
<sequence length="349" mass="39606">MVTATKLEKDEQGENENRTSYLVGPSKGGNEDSVEVEVDFEPKDDNSPKARRGAVKMKVSPGEWCKGNDLEGTVVWKRFQDHGITDFLAFSHEIYPDLVQWFYKHPYEGIPTYEELKTLLNNDFTFSPGDNRKHILGAKKNFLYGDDKFALRVINECFSCTSSYESRVPDSQMVILYYIRNNLQVNIPILIGNIVHDTIIHHKSSSFPLGMLISYIVKSWDVEECGQPELAPKPIGRKGYRSLHLKMDAEGRHLLTGWRQGNPIERGVLRGGVPFPVGVAPVDREDAQENIEPQVEVHQEDDYIRVELSLLAKTQDDQARDIKKSQGYLRGIIKFSKCFGKGEGSRNEA</sequence>
<gene>
    <name evidence="2" type="ORF">LIER_27833</name>
</gene>
<evidence type="ECO:0000313" key="3">
    <source>
        <dbReference type="Proteomes" id="UP001454036"/>
    </source>
</evidence>